<feature type="transmembrane region" description="Helical" evidence="1">
    <location>
        <begin position="353"/>
        <end position="379"/>
    </location>
</feature>
<protein>
    <submittedName>
        <fullName evidence="3">Putative tricarboxylic transport membrane protein</fullName>
    </submittedName>
</protein>
<keyword evidence="4" id="KW-1185">Reference proteome</keyword>
<dbReference type="InterPro" id="IPR002823">
    <property type="entry name" value="DUF112_TM"/>
</dbReference>
<feature type="transmembrane region" description="Helical" evidence="1">
    <location>
        <begin position="20"/>
        <end position="46"/>
    </location>
</feature>
<keyword evidence="1" id="KW-0472">Membrane</keyword>
<keyword evidence="1" id="KW-1133">Transmembrane helix</keyword>
<dbReference type="Proteomes" id="UP000199347">
    <property type="component" value="Unassembled WGS sequence"/>
</dbReference>
<keyword evidence="1" id="KW-0812">Transmembrane</keyword>
<feature type="transmembrane region" description="Helical" evidence="1">
    <location>
        <begin position="460"/>
        <end position="485"/>
    </location>
</feature>
<name>A0A1G5MM14_AFIMA</name>
<dbReference type="RefSeq" id="WP_092809892.1">
    <property type="nucleotide sequence ID" value="NZ_FMVW01000001.1"/>
</dbReference>
<dbReference type="Pfam" id="PF01970">
    <property type="entry name" value="TctA"/>
    <property type="match status" value="1"/>
</dbReference>
<sequence>MEAILAAAANIFEPSTLLVLGIGTVVGLFVGALPGLSSTMGVALCIPITFGMDPANALVLLGAIYTSSVFGGSITAILLRTPGTDASIATTFDGYPMAQRGEGAQAIGMALVASLVGGVFSVCVLLFVAPPLSRLALLFGPQEYVYLTIFGMISILGVSGGNPTKAFISAALGLLLATVGFDLFTGYPRLTFGQDELFEGVPLLPALIGIFSVSQAISLCTGEADIGAGNMIKTKGRTLPAWSVIRRCGRTLFKSSLIGSAIGILPGAGTSVAAFISYDEARRRSKTPEAFGKGEIEGVAAPEAANNAVTGGSLVPALTLGIPGNAVTAVFLGGLTIHGLVPGPRLFTDHAEIVYTLILSLFLANLAFAALGLFAAPWVARVVKVPSAVLGPTIIVFSVIGSYALRNSLFDVWLVLGFGVLGYFMERWRIPGAPLVIALVLGPILETNLRRSLQISGGDWMIFFTSPLSYAIMALIVLTLAYPIFARRQQKKREQDAS</sequence>
<feature type="transmembrane region" description="Helical" evidence="1">
    <location>
        <begin position="144"/>
        <end position="160"/>
    </location>
</feature>
<feature type="domain" description="DUF112" evidence="2">
    <location>
        <begin position="17"/>
        <end position="437"/>
    </location>
</feature>
<dbReference type="OrthoDB" id="9806425at2"/>
<reference evidence="3 4" key="1">
    <citation type="submission" date="2016-10" db="EMBL/GenBank/DDBJ databases">
        <authorList>
            <person name="de Groot N.N."/>
        </authorList>
    </citation>
    <scope>NUCLEOTIDE SEQUENCE [LARGE SCALE GENOMIC DNA]</scope>
    <source>
        <strain evidence="3 4">DSM 2698</strain>
    </source>
</reference>
<feature type="transmembrane region" description="Helical" evidence="1">
    <location>
        <begin position="256"/>
        <end position="278"/>
    </location>
</feature>
<accession>A0A1G5MM14</accession>
<evidence type="ECO:0000259" key="2">
    <source>
        <dbReference type="Pfam" id="PF01970"/>
    </source>
</evidence>
<dbReference type="EMBL" id="FMVW01000001">
    <property type="protein sequence ID" value="SCZ26173.1"/>
    <property type="molecule type" value="Genomic_DNA"/>
</dbReference>
<evidence type="ECO:0000313" key="4">
    <source>
        <dbReference type="Proteomes" id="UP000199347"/>
    </source>
</evidence>
<proteinExistence type="predicted"/>
<feature type="transmembrane region" description="Helical" evidence="1">
    <location>
        <begin position="385"/>
        <end position="405"/>
    </location>
</feature>
<dbReference type="PANTHER" id="PTHR35342">
    <property type="entry name" value="TRICARBOXYLIC TRANSPORT PROTEIN"/>
    <property type="match status" value="1"/>
</dbReference>
<organism evidence="3 4">
    <name type="scientific">Afifella marina DSM 2698</name>
    <dbReference type="NCBI Taxonomy" id="1120955"/>
    <lineage>
        <taxon>Bacteria</taxon>
        <taxon>Pseudomonadati</taxon>
        <taxon>Pseudomonadota</taxon>
        <taxon>Alphaproteobacteria</taxon>
        <taxon>Hyphomicrobiales</taxon>
        <taxon>Afifellaceae</taxon>
        <taxon>Afifella</taxon>
    </lineage>
</organism>
<dbReference type="AlphaFoldDB" id="A0A1G5MM14"/>
<feature type="transmembrane region" description="Helical" evidence="1">
    <location>
        <begin position="58"/>
        <end position="79"/>
    </location>
</feature>
<dbReference type="STRING" id="1120955.SAMN03080610_00912"/>
<gene>
    <name evidence="3" type="ORF">SAMN03080610_00912</name>
</gene>
<dbReference type="PANTHER" id="PTHR35342:SF5">
    <property type="entry name" value="TRICARBOXYLIC TRANSPORT PROTEIN"/>
    <property type="match status" value="1"/>
</dbReference>
<feature type="transmembrane region" description="Helical" evidence="1">
    <location>
        <begin position="106"/>
        <end position="132"/>
    </location>
</feature>
<evidence type="ECO:0000256" key="1">
    <source>
        <dbReference type="SAM" id="Phobius"/>
    </source>
</evidence>
<feature type="transmembrane region" description="Helical" evidence="1">
    <location>
        <begin position="166"/>
        <end position="184"/>
    </location>
</feature>
<feature type="transmembrane region" description="Helical" evidence="1">
    <location>
        <begin position="322"/>
        <end position="341"/>
    </location>
</feature>
<evidence type="ECO:0000313" key="3">
    <source>
        <dbReference type="EMBL" id="SCZ26173.1"/>
    </source>
</evidence>